<dbReference type="Pfam" id="PF13707">
    <property type="entry name" value="RloB"/>
    <property type="match status" value="1"/>
</dbReference>
<evidence type="ECO:0000313" key="2">
    <source>
        <dbReference type="EMBL" id="OTO09758.1"/>
    </source>
</evidence>
<dbReference type="InterPro" id="IPR025591">
    <property type="entry name" value="RloB"/>
</dbReference>
<reference evidence="2" key="1">
    <citation type="submission" date="2017-05" db="EMBL/GenBank/DDBJ databases">
        <title>The Genome Sequence of Enterococcus sp. 4G2_DIV0659.</title>
        <authorList>
            <consortium name="The Broad Institute Genomics Platform"/>
            <consortium name="The Broad Institute Genomic Center for Infectious Diseases"/>
            <person name="Earl A."/>
            <person name="Manson A."/>
            <person name="Schwartman J."/>
            <person name="Gilmore M."/>
            <person name="Abouelleil A."/>
            <person name="Cao P."/>
            <person name="Chapman S."/>
            <person name="Cusick C."/>
            <person name="Shea T."/>
            <person name="Young S."/>
            <person name="Neafsey D."/>
            <person name="Nusbaum C."/>
            <person name="Birren B."/>
        </authorList>
    </citation>
    <scope>NUCLEOTIDE SEQUENCE [LARGE SCALE GENOMIC DNA]</scope>
    <source>
        <strain evidence="2">4G2_DIV0659</strain>
    </source>
</reference>
<gene>
    <name evidence="2" type="ORF">A5880_000439</name>
    <name evidence="1" type="ORF">A5880_002537</name>
</gene>
<keyword evidence="3" id="KW-1185">Reference proteome</keyword>
<comment type="caution">
    <text evidence="2">The sequence shown here is derived from an EMBL/GenBank/DDBJ whole genome shotgun (WGS) entry which is preliminary data.</text>
</comment>
<dbReference type="RefSeq" id="WP_086329382.1">
    <property type="nucleotide sequence ID" value="NZ_NGLE02000001.1"/>
</dbReference>
<dbReference type="STRING" id="1834181.A5880_000439"/>
<dbReference type="Proteomes" id="UP000195139">
    <property type="component" value="Unassembled WGS sequence"/>
</dbReference>
<dbReference type="EMBL" id="NGLE02000001">
    <property type="protein sequence ID" value="MEI5994949.1"/>
    <property type="molecule type" value="Genomic_DNA"/>
</dbReference>
<accession>A0A242CI03</accession>
<sequence length="195" mass="22632">MSRFSRKVETIESKPSIFIVCEGQQTEPNYFLKFPITNKTVKGIGYNTVSLVEYAIENGSEYDEIWCVFDEDGKKDQFDQAIRLCEKKGCFAAYTNEAFELWYLLHFNDMQPDVGITRKQYCEKLTSFLPTKRAKDRPKYCKNDETIYEKLLASQHTAISRAKKLLGSYPSHLQPSEQKPSTTVHLLVENLNKYL</sequence>
<dbReference type="EMBL" id="NGLE01000001">
    <property type="protein sequence ID" value="OTO09758.1"/>
    <property type="molecule type" value="Genomic_DNA"/>
</dbReference>
<name>A0A242CI03_9ENTE</name>
<reference evidence="1 3" key="2">
    <citation type="submission" date="2018-07" db="EMBL/GenBank/DDBJ databases">
        <title>The Genome Sequence of Enterococcus sp. DIV0659b.</title>
        <authorList>
            <consortium name="The Broad Institute Genomics Platform"/>
            <consortium name="The Broad Institute Genomic Center for Infectious Diseases"/>
            <person name="Earl A."/>
            <person name="Manson A."/>
            <person name="Schwartman J."/>
            <person name="Gilmore M."/>
            <person name="Abouelleil A."/>
            <person name="Cao P."/>
            <person name="Chapman S."/>
            <person name="Cusick C."/>
            <person name="Shea T."/>
            <person name="Young S."/>
            <person name="Neafsey D."/>
            <person name="Nusbaum C."/>
            <person name="Birren B."/>
        </authorList>
    </citation>
    <scope>NUCLEOTIDE SEQUENCE [LARGE SCALE GENOMIC DNA]</scope>
    <source>
        <strain evidence="1 3">4G2_DIV0659</strain>
    </source>
</reference>
<proteinExistence type="predicted"/>
<dbReference type="AlphaFoldDB" id="A0A242CI03"/>
<protein>
    <recommendedName>
        <fullName evidence="4">Abortive phage resistance protein</fullName>
    </recommendedName>
</protein>
<evidence type="ECO:0000313" key="3">
    <source>
        <dbReference type="Proteomes" id="UP000195139"/>
    </source>
</evidence>
<organism evidence="2">
    <name type="scientific">Candidatus Enterococcus mansonii</name>
    <dbReference type="NCBI Taxonomy" id="1834181"/>
    <lineage>
        <taxon>Bacteria</taxon>
        <taxon>Bacillati</taxon>
        <taxon>Bacillota</taxon>
        <taxon>Bacilli</taxon>
        <taxon>Lactobacillales</taxon>
        <taxon>Enterococcaceae</taxon>
        <taxon>Enterococcus</taxon>
    </lineage>
</organism>
<evidence type="ECO:0008006" key="4">
    <source>
        <dbReference type="Google" id="ProtNLM"/>
    </source>
</evidence>
<evidence type="ECO:0000313" key="1">
    <source>
        <dbReference type="EMBL" id="MEI5994949.1"/>
    </source>
</evidence>
<dbReference type="OrthoDB" id="9796523at2"/>